<dbReference type="InterPro" id="IPR050903">
    <property type="entry name" value="Bact_Chemotaxis_MeTrfase"/>
</dbReference>
<dbReference type="GO" id="GO:0008983">
    <property type="term" value="F:protein-glutamate O-methyltransferase activity"/>
    <property type="evidence" value="ECO:0007669"/>
    <property type="project" value="UniProtKB-EC"/>
</dbReference>
<dbReference type="EC" id="2.1.1.80" evidence="2"/>
<dbReference type="InterPro" id="IPR000780">
    <property type="entry name" value="CheR_MeTrfase"/>
</dbReference>
<evidence type="ECO:0000256" key="1">
    <source>
        <dbReference type="ARBA" id="ARBA00001541"/>
    </source>
</evidence>
<dbReference type="Pfam" id="PF01739">
    <property type="entry name" value="CheR"/>
    <property type="match status" value="1"/>
</dbReference>
<dbReference type="Gene3D" id="3.40.50.150">
    <property type="entry name" value="Vaccinia Virus protein VP39"/>
    <property type="match status" value="1"/>
</dbReference>
<reference evidence="7 8" key="1">
    <citation type="submission" date="2015-10" db="EMBL/GenBank/DDBJ databases">
        <title>Butyribacter intestini gen. nov., sp. nov., a butyric acid-producing bacterium of the family Lachnospiraceae isolated from the human faeces.</title>
        <authorList>
            <person name="Zou Y."/>
            <person name="Xue W."/>
            <person name="Luo G."/>
            <person name="Lv M."/>
        </authorList>
    </citation>
    <scope>NUCLEOTIDE SEQUENCE [LARGE SCALE GENOMIC DNA]</scope>
    <source>
        <strain evidence="7 8">TF01-11</strain>
    </source>
</reference>
<dbReference type="PRINTS" id="PR00996">
    <property type="entry name" value="CHERMTFRASE"/>
</dbReference>
<evidence type="ECO:0000313" key="7">
    <source>
        <dbReference type="EMBL" id="KQC84562.1"/>
    </source>
</evidence>
<evidence type="ECO:0000256" key="3">
    <source>
        <dbReference type="ARBA" id="ARBA00022603"/>
    </source>
</evidence>
<dbReference type="GO" id="GO:0032259">
    <property type="term" value="P:methylation"/>
    <property type="evidence" value="ECO:0007669"/>
    <property type="project" value="UniProtKB-KW"/>
</dbReference>
<dbReference type="AlphaFoldDB" id="A0AAW3JPC9"/>
<dbReference type="EMBL" id="LLKB01000005">
    <property type="protein sequence ID" value="KQC84562.1"/>
    <property type="molecule type" value="Genomic_DNA"/>
</dbReference>
<dbReference type="SUPFAM" id="SSF47757">
    <property type="entry name" value="Chemotaxis receptor methyltransferase CheR, N-terminal domain"/>
    <property type="match status" value="1"/>
</dbReference>
<keyword evidence="3" id="KW-0489">Methyltransferase</keyword>
<dbReference type="PANTHER" id="PTHR24422:SF19">
    <property type="entry name" value="CHEMOTAXIS PROTEIN METHYLTRANSFERASE"/>
    <property type="match status" value="1"/>
</dbReference>
<dbReference type="Proteomes" id="UP000050833">
    <property type="component" value="Unassembled WGS sequence"/>
</dbReference>
<evidence type="ECO:0000256" key="2">
    <source>
        <dbReference type="ARBA" id="ARBA00012534"/>
    </source>
</evidence>
<evidence type="ECO:0000259" key="6">
    <source>
        <dbReference type="PROSITE" id="PS50123"/>
    </source>
</evidence>
<comment type="catalytic activity">
    <reaction evidence="1">
        <text>L-glutamyl-[protein] + S-adenosyl-L-methionine = [protein]-L-glutamate 5-O-methyl ester + S-adenosyl-L-homocysteine</text>
        <dbReference type="Rhea" id="RHEA:24452"/>
        <dbReference type="Rhea" id="RHEA-COMP:10208"/>
        <dbReference type="Rhea" id="RHEA-COMP:10311"/>
        <dbReference type="ChEBI" id="CHEBI:29973"/>
        <dbReference type="ChEBI" id="CHEBI:57856"/>
        <dbReference type="ChEBI" id="CHEBI:59789"/>
        <dbReference type="ChEBI" id="CHEBI:82795"/>
        <dbReference type="EC" id="2.1.1.80"/>
    </reaction>
</comment>
<dbReference type="RefSeq" id="WP_055943355.1">
    <property type="nucleotide sequence ID" value="NZ_JAQDCV010000002.1"/>
</dbReference>
<dbReference type="InterPro" id="IPR036804">
    <property type="entry name" value="CheR_N_sf"/>
</dbReference>
<dbReference type="InterPro" id="IPR022641">
    <property type="entry name" value="CheR_N"/>
</dbReference>
<evidence type="ECO:0000313" key="8">
    <source>
        <dbReference type="Proteomes" id="UP000050833"/>
    </source>
</evidence>
<dbReference type="PROSITE" id="PS50123">
    <property type="entry name" value="CHER"/>
    <property type="match status" value="1"/>
</dbReference>
<evidence type="ECO:0000256" key="4">
    <source>
        <dbReference type="ARBA" id="ARBA00022679"/>
    </source>
</evidence>
<dbReference type="Gene3D" id="1.10.155.10">
    <property type="entry name" value="Chemotaxis receptor methyltransferase CheR, N-terminal domain"/>
    <property type="match status" value="1"/>
</dbReference>
<organism evidence="7 8">
    <name type="scientific">Butyribacter intestini</name>
    <dbReference type="NCBI Taxonomy" id="1703332"/>
    <lineage>
        <taxon>Bacteria</taxon>
        <taxon>Bacillati</taxon>
        <taxon>Bacillota</taxon>
        <taxon>Clostridia</taxon>
        <taxon>Lachnospirales</taxon>
        <taxon>Lachnospiraceae</taxon>
        <taxon>Butyribacter</taxon>
    </lineage>
</organism>
<accession>A0AAW3JPC9</accession>
<evidence type="ECO:0000256" key="5">
    <source>
        <dbReference type="ARBA" id="ARBA00022691"/>
    </source>
</evidence>
<dbReference type="InterPro" id="IPR022642">
    <property type="entry name" value="CheR_C"/>
</dbReference>
<dbReference type="SUPFAM" id="SSF53335">
    <property type="entry name" value="S-adenosyl-L-methionine-dependent methyltransferases"/>
    <property type="match status" value="1"/>
</dbReference>
<proteinExistence type="predicted"/>
<dbReference type="InterPro" id="IPR029063">
    <property type="entry name" value="SAM-dependent_MTases_sf"/>
</dbReference>
<protein>
    <recommendedName>
        <fullName evidence="2">protein-glutamate O-methyltransferase</fullName>
        <ecNumber evidence="2">2.1.1.80</ecNumber>
    </recommendedName>
</protein>
<keyword evidence="5" id="KW-0949">S-adenosyl-L-methionine</keyword>
<keyword evidence="4" id="KW-0808">Transferase</keyword>
<dbReference type="Pfam" id="PF03705">
    <property type="entry name" value="CheR_N"/>
    <property type="match status" value="1"/>
</dbReference>
<comment type="caution">
    <text evidence="7">The sequence shown here is derived from an EMBL/GenBank/DDBJ whole genome shotgun (WGS) entry which is preliminary data.</text>
</comment>
<feature type="domain" description="CheR-type methyltransferase" evidence="6">
    <location>
        <begin position="1"/>
        <end position="260"/>
    </location>
</feature>
<keyword evidence="8" id="KW-1185">Reference proteome</keyword>
<dbReference type="PANTHER" id="PTHR24422">
    <property type="entry name" value="CHEMOTAXIS PROTEIN METHYLTRANSFERASE"/>
    <property type="match status" value="1"/>
</dbReference>
<name>A0AAW3JPC9_9FIRM</name>
<gene>
    <name evidence="7" type="ORF">APZ18_07360</name>
</gene>
<dbReference type="SMART" id="SM00138">
    <property type="entry name" value="MeTrc"/>
    <property type="match status" value="1"/>
</dbReference>
<sequence length="260" mass="30431">MGDYEKFKEKVYQLTKIDLSSYKERQMKRRIDSLITKNNIKSYDEYIEAIKSDKKMLDDFVTYLTINVSEFYRNPEQWKLLENEILPYLFERFGNNLKIWSAACSTGDEPYTLVMLLSKFIPLNKIKVIATDLDRVVLEKAHIGLYDEKSLKGLPKEYITKYFTKVGTKSYQISDDIKKCVEFKQHNLLKDTYPSDCNMIICRNVMIYFTEEAKAEIYKKFNASLKSDGILFVGSTEQIISPGDSGFSTYKSFFYKKAAR</sequence>